<feature type="chain" id="PRO_5008677039" description="Secreted protein" evidence="1">
    <location>
        <begin position="25"/>
        <end position="105"/>
    </location>
</feature>
<dbReference type="RefSeq" id="WP_067037365.1">
    <property type="nucleotide sequence ID" value="NZ_FLRA01000021.1"/>
</dbReference>
<organism evidence="2 5">
    <name type="scientific">Marinomonas gallaica</name>
    <dbReference type="NCBI Taxonomy" id="1806667"/>
    <lineage>
        <taxon>Bacteria</taxon>
        <taxon>Pseudomonadati</taxon>
        <taxon>Pseudomonadota</taxon>
        <taxon>Gammaproteobacteria</taxon>
        <taxon>Oceanospirillales</taxon>
        <taxon>Oceanospirillaceae</taxon>
        <taxon>Marinomonas</taxon>
    </lineage>
</organism>
<evidence type="ECO:0000313" key="5">
    <source>
        <dbReference type="Proteomes" id="UP000092871"/>
    </source>
</evidence>
<dbReference type="EMBL" id="FLRA01000021">
    <property type="protein sequence ID" value="SBT18528.1"/>
    <property type="molecule type" value="Genomic_DNA"/>
</dbReference>
<evidence type="ECO:0000313" key="3">
    <source>
        <dbReference type="EMBL" id="SBT22763.1"/>
    </source>
</evidence>
<evidence type="ECO:0000256" key="1">
    <source>
        <dbReference type="SAM" id="SignalP"/>
    </source>
</evidence>
<evidence type="ECO:0000313" key="4">
    <source>
        <dbReference type="Proteomes" id="UP000092840"/>
    </source>
</evidence>
<accession>A0A1C3JTH0</accession>
<evidence type="ECO:0000313" key="2">
    <source>
        <dbReference type="EMBL" id="SBT18528.1"/>
    </source>
</evidence>
<dbReference type="Proteomes" id="UP000092840">
    <property type="component" value="Unassembled WGS sequence"/>
</dbReference>
<keyword evidence="4" id="KW-1185">Reference proteome</keyword>
<dbReference type="EMBL" id="FLRB01000032">
    <property type="protein sequence ID" value="SBT22763.1"/>
    <property type="molecule type" value="Genomic_DNA"/>
</dbReference>
<dbReference type="AlphaFoldDB" id="A0A1C3JTH0"/>
<name>A0A1C3JTH0_9GAMM</name>
<proteinExistence type="predicted"/>
<keyword evidence="1" id="KW-0732">Signal</keyword>
<dbReference type="Proteomes" id="UP000092871">
    <property type="component" value="Unassembled WGS sequence"/>
</dbReference>
<reference evidence="2 5" key="1">
    <citation type="submission" date="2016-06" db="EMBL/GenBank/DDBJ databases">
        <authorList>
            <person name="Kjaerup R.B."/>
            <person name="Dalgaard T.S."/>
            <person name="Juul-Madsen H.R."/>
        </authorList>
    </citation>
    <scope>NUCLEOTIDE SEQUENCE [LARGE SCALE GENOMIC DNA]</scope>
    <source>
        <strain evidence="2 5">CECT 5115</strain>
    </source>
</reference>
<gene>
    <name evidence="2" type="ORF">MGA5115_02659</name>
    <name evidence="3" type="ORF">MGA5116_03393</name>
</gene>
<sequence length="105" mass="11632">MLRTYMRCITLAALASVWSSMALAHFPFVECHQSTVDIVCQGGFSDGSGVAGVTIDLISYDEEIIASKAFDEQSNVHFKPYNGEFYILMDAGPGHTVEVEWHEIK</sequence>
<evidence type="ECO:0008006" key="6">
    <source>
        <dbReference type="Google" id="ProtNLM"/>
    </source>
</evidence>
<feature type="signal peptide" evidence="1">
    <location>
        <begin position="1"/>
        <end position="24"/>
    </location>
</feature>
<protein>
    <recommendedName>
        <fullName evidence="6">Secreted protein</fullName>
    </recommendedName>
</protein>
<reference evidence="3 4" key="2">
    <citation type="submission" date="2016-06" db="EMBL/GenBank/DDBJ databases">
        <authorList>
            <person name="Rodrigo-Torres L."/>
            <person name="Arahal D.R."/>
        </authorList>
    </citation>
    <scope>NUCLEOTIDE SEQUENCE [LARGE SCALE GENOMIC DNA]</scope>
    <source>
        <strain evidence="3 4">CECT 5116</strain>
    </source>
</reference>